<dbReference type="HOGENOM" id="CLU_1253564_0_0_2"/>
<feature type="compositionally biased region" description="Basic and acidic residues" evidence="1">
    <location>
        <begin position="1"/>
        <end position="12"/>
    </location>
</feature>
<sequence>MSDADGTERAGSDADGSSADAYDSERAAAEAAAELPEEIREAVPDWDDEYLDRVSDRLLYNYDLERDRPVHGERWEMYGEMRVRNQKQFFHPALSYADHEAEEYLFVRRERRPTVDELRRLVETGHEVADERIVADEEHFGTDVSFVLVCAALSDDVAGFVSGFRERELLKFGYYGHYDVNLVVVVPEEQRLVASEAADVAEAFRLWEDVSEPEEGLLSRFARRFWK</sequence>
<feature type="domain" description="DUF8052" evidence="2">
    <location>
        <begin position="48"/>
        <end position="205"/>
    </location>
</feature>
<evidence type="ECO:0000256" key="1">
    <source>
        <dbReference type="SAM" id="MobiDB-lite"/>
    </source>
</evidence>
<dbReference type="Proteomes" id="UP000011867">
    <property type="component" value="Chromosome"/>
</dbReference>
<evidence type="ECO:0000313" key="3">
    <source>
        <dbReference type="EMBL" id="CCQ36306.1"/>
    </source>
</evidence>
<reference evidence="3 4" key="1">
    <citation type="journal article" date="2013" name="Genome Announc.">
        <title>Genome of the haloarchaeon Natronomonas moolapensis, a neutrophilic member of a previously haloalkaliphilic genus.</title>
        <authorList>
            <person name="Dyall-Smith M.L."/>
            <person name="Pfeiffer F."/>
            <person name="Oberwinkler T."/>
            <person name="Klee K."/>
            <person name="Rampp M."/>
            <person name="Palm P."/>
            <person name="Gross K."/>
            <person name="Schuster S.C."/>
            <person name="Oesterhelt D."/>
        </authorList>
    </citation>
    <scope>NUCLEOTIDE SEQUENCE [LARGE SCALE GENOMIC DNA]</scope>
    <source>
        <strain evidence="4">DSM 18674 / JCM 14361 / 8.8.11</strain>
    </source>
</reference>
<dbReference type="AlphaFoldDB" id="M1XQE3"/>
<accession>M1XQE3</accession>
<keyword evidence="4" id="KW-1185">Reference proteome</keyword>
<organism evidence="3 4">
    <name type="scientific">Natronomonas moolapensis (strain DSM 18674 / CECT 7526 / JCM 14361 / 8.8.11)</name>
    <dbReference type="NCBI Taxonomy" id="268739"/>
    <lineage>
        <taxon>Archaea</taxon>
        <taxon>Methanobacteriati</taxon>
        <taxon>Methanobacteriota</taxon>
        <taxon>Stenosarchaea group</taxon>
        <taxon>Halobacteria</taxon>
        <taxon>Halobacteriales</taxon>
        <taxon>Natronomonadaceae</taxon>
        <taxon>Natronomonas</taxon>
    </lineage>
</organism>
<dbReference type="eggNOG" id="arCOG04724">
    <property type="taxonomic scope" value="Archaea"/>
</dbReference>
<name>M1XQE3_NATM8</name>
<gene>
    <name evidence="3" type="ordered locus">Nmlp_2126</name>
</gene>
<evidence type="ECO:0000313" key="4">
    <source>
        <dbReference type="Proteomes" id="UP000011867"/>
    </source>
</evidence>
<dbReference type="Pfam" id="PF26226">
    <property type="entry name" value="DUF8052"/>
    <property type="match status" value="1"/>
</dbReference>
<dbReference type="KEGG" id="nmo:Nmlp_2126"/>
<feature type="region of interest" description="Disordered" evidence="1">
    <location>
        <begin position="1"/>
        <end position="39"/>
    </location>
</feature>
<evidence type="ECO:0000259" key="2">
    <source>
        <dbReference type="Pfam" id="PF26226"/>
    </source>
</evidence>
<dbReference type="OrthoDB" id="210068at2157"/>
<dbReference type="InterPro" id="IPR058365">
    <property type="entry name" value="DUF8052"/>
</dbReference>
<protein>
    <recommendedName>
        <fullName evidence="2">DUF8052 domain-containing protein</fullName>
    </recommendedName>
</protein>
<dbReference type="EMBL" id="HF582854">
    <property type="protein sequence ID" value="CCQ36306.1"/>
    <property type="molecule type" value="Genomic_DNA"/>
</dbReference>
<dbReference type="GeneID" id="14651106"/>
<dbReference type="RefSeq" id="WP_015409108.1">
    <property type="nucleotide sequence ID" value="NC_020388.1"/>
</dbReference>
<proteinExistence type="predicted"/>